<evidence type="ECO:0000256" key="1">
    <source>
        <dbReference type="SAM" id="MobiDB-lite"/>
    </source>
</evidence>
<evidence type="ECO:0000313" key="4">
    <source>
        <dbReference type="Proteomes" id="UP000001225"/>
    </source>
</evidence>
<protein>
    <submittedName>
        <fullName evidence="3">Osmotically inducible protein Y</fullName>
    </submittedName>
</protein>
<gene>
    <name evidence="3" type="primary">osmY</name>
    <name evidence="3" type="ordered locus">Bpet2381</name>
</gene>
<dbReference type="eggNOG" id="COG2823">
    <property type="taxonomic scope" value="Bacteria"/>
</dbReference>
<feature type="domain" description="BON" evidence="2">
    <location>
        <begin position="128"/>
        <end position="195"/>
    </location>
</feature>
<dbReference type="Pfam" id="PF04972">
    <property type="entry name" value="BON"/>
    <property type="match status" value="1"/>
</dbReference>
<keyword evidence="4" id="KW-1185">Reference proteome</keyword>
<feature type="region of interest" description="Disordered" evidence="1">
    <location>
        <begin position="1"/>
        <end position="99"/>
    </location>
</feature>
<dbReference type="EMBL" id="AM902716">
    <property type="protein sequence ID" value="CAP42724.1"/>
    <property type="molecule type" value="Genomic_DNA"/>
</dbReference>
<dbReference type="KEGG" id="bpt:Bpet2381"/>
<accession>A9IML7</accession>
<organism evidence="3 4">
    <name type="scientific">Bordetella petrii (strain ATCC BAA-461 / DSM 12804 / CCUG 43448 / CIP 107267 / Se-1111R)</name>
    <dbReference type="NCBI Taxonomy" id="340100"/>
    <lineage>
        <taxon>Bacteria</taxon>
        <taxon>Pseudomonadati</taxon>
        <taxon>Pseudomonadota</taxon>
        <taxon>Betaproteobacteria</taxon>
        <taxon>Burkholderiales</taxon>
        <taxon>Alcaligenaceae</taxon>
        <taxon>Bordetella</taxon>
    </lineage>
</organism>
<sequence>MPYSNRPPPRHYGQDPGQDSDPRPAGWGDEQDEGERFPREHHTRQSGRWGGEEPAYGRRYGERPAEPAGGGNPNGHGPQYEQGGRYPGTRDAAASEGWRSDAAAQRYGWQDPALARSQRITPKGYVRSDERVREDLCERLSHSGLDVRDVSVEVSDGTVTLEGTVPNRATKHAIEDCADDCLGVNDIQNHIRVGGIVHPGMTRME</sequence>
<name>A9IML7_BORPD</name>
<dbReference type="PROSITE" id="PS50914">
    <property type="entry name" value="BON"/>
    <property type="match status" value="1"/>
</dbReference>
<evidence type="ECO:0000259" key="2">
    <source>
        <dbReference type="PROSITE" id="PS50914"/>
    </source>
</evidence>
<reference evidence="3 4" key="1">
    <citation type="journal article" date="2008" name="BMC Genomics">
        <title>The missing link: Bordetella petrii is endowed with both the metabolic versatility of environmental bacteria and virulence traits of pathogenic Bordetellae.</title>
        <authorList>
            <person name="Gross R."/>
            <person name="Guzman C.A."/>
            <person name="Sebaihia M."/>
            <person name="Martins Dos Santos V.A."/>
            <person name="Pieper D.H."/>
            <person name="Koebnik R."/>
            <person name="Lechner M."/>
            <person name="Bartels D."/>
            <person name="Buhrmester J."/>
            <person name="Choudhuri J.V."/>
            <person name="Ebensen T."/>
            <person name="Gaigalat L."/>
            <person name="Herrmann S."/>
            <person name="Khachane A.N."/>
            <person name="Larisch C."/>
            <person name="Link S."/>
            <person name="Linke B."/>
            <person name="Meyer F."/>
            <person name="Mormann S."/>
            <person name="Nakunst D."/>
            <person name="Rueckert C."/>
            <person name="Schneiker-Bekel S."/>
            <person name="Schulze K."/>
            <person name="Vorhoelter F.J."/>
            <person name="Yevsa T."/>
            <person name="Engle J.T."/>
            <person name="Goldman W.E."/>
            <person name="Puehler A."/>
            <person name="Goebel U.B."/>
            <person name="Goesmann A."/>
            <person name="Bloecker H."/>
            <person name="Kaiser O."/>
            <person name="Martinez-Arias R."/>
        </authorList>
    </citation>
    <scope>NUCLEOTIDE SEQUENCE [LARGE SCALE GENOMIC DNA]</scope>
    <source>
        <strain evidence="4">ATCC BAA-461 / DSM 12804 / CCUG 43448 / CIP 107267 / Se-1111R</strain>
    </source>
</reference>
<dbReference type="Proteomes" id="UP000001225">
    <property type="component" value="Chromosome"/>
</dbReference>
<dbReference type="AlphaFoldDB" id="A9IML7"/>
<proteinExistence type="predicted"/>
<dbReference type="STRING" id="94624.Bpet2381"/>
<feature type="compositionally biased region" description="Basic and acidic residues" evidence="1">
    <location>
        <begin position="55"/>
        <end position="65"/>
    </location>
</feature>
<dbReference type="InterPro" id="IPR007055">
    <property type="entry name" value="BON_dom"/>
</dbReference>
<dbReference type="Gene3D" id="3.30.1340.30">
    <property type="match status" value="1"/>
</dbReference>
<evidence type="ECO:0000313" key="3">
    <source>
        <dbReference type="EMBL" id="CAP42724.1"/>
    </source>
</evidence>